<sequence length="107" mass="11493">MRFALTSLLVALFAVIAMAVTPQLYDVIVSVPEGSPSGMLEEMKEKVRNTQGAQITHEYSIIDAFAARVPESLMGEMGTMESNGFKPTIEGDGIVTTQNKDGDKVGI</sequence>
<dbReference type="Proteomes" id="UP000077069">
    <property type="component" value="Unassembled WGS sequence"/>
</dbReference>
<dbReference type="InterPro" id="IPR037045">
    <property type="entry name" value="S8pro/Inhibitor_I9_sf"/>
</dbReference>
<evidence type="ECO:0008006" key="5">
    <source>
        <dbReference type="Google" id="ProtNLM"/>
    </source>
</evidence>
<evidence type="ECO:0000313" key="3">
    <source>
        <dbReference type="EMBL" id="OAG11069.1"/>
    </source>
</evidence>
<dbReference type="SUPFAM" id="SSF54897">
    <property type="entry name" value="Protease propeptides/inhibitors"/>
    <property type="match status" value="1"/>
</dbReference>
<evidence type="ECO:0000256" key="1">
    <source>
        <dbReference type="SAM" id="MobiDB-lite"/>
    </source>
</evidence>
<accession>A0A177CWF8</accession>
<dbReference type="GeneID" id="28763512"/>
<protein>
    <recommendedName>
        <fullName evidence="5">Inhibitor I9 domain-containing protein</fullName>
    </recommendedName>
</protein>
<dbReference type="Gene3D" id="3.30.70.80">
    <property type="entry name" value="Peptidase S8 propeptide/proteinase inhibitor I9"/>
    <property type="match status" value="1"/>
</dbReference>
<feature type="region of interest" description="Disordered" evidence="1">
    <location>
        <begin position="79"/>
        <end position="107"/>
    </location>
</feature>
<dbReference type="AlphaFoldDB" id="A0A177CWF8"/>
<dbReference type="RefSeq" id="XP_018041434.1">
    <property type="nucleotide sequence ID" value="XM_018180026.1"/>
</dbReference>
<dbReference type="FunCoup" id="A0A177CWF8">
    <property type="interactions" value="25"/>
</dbReference>
<organism evidence="3 4">
    <name type="scientific">Paraphaeosphaeria sporulosa</name>
    <dbReference type="NCBI Taxonomy" id="1460663"/>
    <lineage>
        <taxon>Eukaryota</taxon>
        <taxon>Fungi</taxon>
        <taxon>Dikarya</taxon>
        <taxon>Ascomycota</taxon>
        <taxon>Pezizomycotina</taxon>
        <taxon>Dothideomycetes</taxon>
        <taxon>Pleosporomycetidae</taxon>
        <taxon>Pleosporales</taxon>
        <taxon>Massarineae</taxon>
        <taxon>Didymosphaeriaceae</taxon>
        <taxon>Paraphaeosphaeria</taxon>
    </lineage>
</organism>
<proteinExistence type="predicted"/>
<dbReference type="InParanoid" id="A0A177CWF8"/>
<reference evidence="3 4" key="1">
    <citation type="submission" date="2016-05" db="EMBL/GenBank/DDBJ databases">
        <title>Comparative analysis of secretome profiles of manganese(II)-oxidizing ascomycete fungi.</title>
        <authorList>
            <consortium name="DOE Joint Genome Institute"/>
            <person name="Zeiner C.A."/>
            <person name="Purvine S.O."/>
            <person name="Zink E.M."/>
            <person name="Wu S."/>
            <person name="Pasa-Tolic L."/>
            <person name="Chaput D.L."/>
            <person name="Haridas S."/>
            <person name="Grigoriev I.V."/>
            <person name="Santelli C.M."/>
            <person name="Hansel C.M."/>
        </authorList>
    </citation>
    <scope>NUCLEOTIDE SEQUENCE [LARGE SCALE GENOMIC DNA]</scope>
    <source>
        <strain evidence="3 4">AP3s5-JAC2a</strain>
    </source>
</reference>
<dbReference type="OrthoDB" id="3888684at2759"/>
<gene>
    <name evidence="3" type="ORF">CC84DRAFT_1173361</name>
</gene>
<dbReference type="EMBL" id="KV441549">
    <property type="protein sequence ID" value="OAG11069.1"/>
    <property type="molecule type" value="Genomic_DNA"/>
</dbReference>
<evidence type="ECO:0000256" key="2">
    <source>
        <dbReference type="SAM" id="SignalP"/>
    </source>
</evidence>
<name>A0A177CWF8_9PLEO</name>
<evidence type="ECO:0000313" key="4">
    <source>
        <dbReference type="Proteomes" id="UP000077069"/>
    </source>
</evidence>
<keyword evidence="2" id="KW-0732">Signal</keyword>
<feature type="chain" id="PRO_5008058728" description="Inhibitor I9 domain-containing protein" evidence="2">
    <location>
        <begin position="20"/>
        <end position="107"/>
    </location>
</feature>
<keyword evidence="4" id="KW-1185">Reference proteome</keyword>
<feature type="signal peptide" evidence="2">
    <location>
        <begin position="1"/>
        <end position="19"/>
    </location>
</feature>